<keyword evidence="6" id="KW-0503">Monooxygenase</keyword>
<dbReference type="GO" id="GO:0005506">
    <property type="term" value="F:iron ion binding"/>
    <property type="evidence" value="ECO:0007669"/>
    <property type="project" value="InterPro"/>
</dbReference>
<dbReference type="AlphaFoldDB" id="A0A6A4W1X4"/>
<evidence type="ECO:0000256" key="4">
    <source>
        <dbReference type="ARBA" id="ARBA00023002"/>
    </source>
</evidence>
<dbReference type="EMBL" id="VIIS01001470">
    <property type="protein sequence ID" value="KAF0297754.1"/>
    <property type="molecule type" value="Genomic_DNA"/>
</dbReference>
<evidence type="ECO:0000256" key="2">
    <source>
        <dbReference type="ARBA" id="ARBA00022617"/>
    </source>
</evidence>
<organism evidence="8 9">
    <name type="scientific">Amphibalanus amphitrite</name>
    <name type="common">Striped barnacle</name>
    <name type="synonym">Balanus amphitrite</name>
    <dbReference type="NCBI Taxonomy" id="1232801"/>
    <lineage>
        <taxon>Eukaryota</taxon>
        <taxon>Metazoa</taxon>
        <taxon>Ecdysozoa</taxon>
        <taxon>Arthropoda</taxon>
        <taxon>Crustacea</taxon>
        <taxon>Multicrustacea</taxon>
        <taxon>Cirripedia</taxon>
        <taxon>Thoracica</taxon>
        <taxon>Thoracicalcarea</taxon>
        <taxon>Balanomorpha</taxon>
        <taxon>Balanoidea</taxon>
        <taxon>Balanidae</taxon>
        <taxon>Amphibalaninae</taxon>
        <taxon>Amphibalanus</taxon>
    </lineage>
</organism>
<dbReference type="Pfam" id="PF00067">
    <property type="entry name" value="p450"/>
    <property type="match status" value="1"/>
</dbReference>
<dbReference type="GO" id="GO:0020037">
    <property type="term" value="F:heme binding"/>
    <property type="evidence" value="ECO:0007669"/>
    <property type="project" value="InterPro"/>
</dbReference>
<comment type="caution">
    <text evidence="8">The sequence shown here is derived from an EMBL/GenBank/DDBJ whole genome shotgun (WGS) entry which is preliminary data.</text>
</comment>
<evidence type="ECO:0000313" key="9">
    <source>
        <dbReference type="Proteomes" id="UP000440578"/>
    </source>
</evidence>
<proteinExistence type="inferred from homology"/>
<protein>
    <submittedName>
        <fullName evidence="8">Cytochrome P450 307a1</fullName>
    </submittedName>
</protein>
<keyword evidence="4" id="KW-0560">Oxidoreductase</keyword>
<dbReference type="Proteomes" id="UP000440578">
    <property type="component" value="Unassembled WGS sequence"/>
</dbReference>
<keyword evidence="7" id="KW-0812">Transmembrane</keyword>
<dbReference type="PANTHER" id="PTHR24289:SF1">
    <property type="entry name" value="STEROID 17-ALPHA-HYDROXYLASE_17,20 LYASE"/>
    <property type="match status" value="1"/>
</dbReference>
<evidence type="ECO:0000256" key="7">
    <source>
        <dbReference type="SAM" id="Phobius"/>
    </source>
</evidence>
<dbReference type="PRINTS" id="PR00463">
    <property type="entry name" value="EP450I"/>
</dbReference>
<comment type="similarity">
    <text evidence="1">Belongs to the cytochrome P450 family.</text>
</comment>
<dbReference type="Gene3D" id="1.10.630.10">
    <property type="entry name" value="Cytochrome P450"/>
    <property type="match status" value="1"/>
</dbReference>
<feature type="transmembrane region" description="Helical" evidence="7">
    <location>
        <begin position="6"/>
        <end position="22"/>
    </location>
</feature>
<keyword evidence="7" id="KW-1133">Transmembrane helix</keyword>
<keyword evidence="3" id="KW-0479">Metal-binding</keyword>
<keyword evidence="2" id="KW-0349">Heme</keyword>
<sequence>MDPVSLILFAVVAILHAVGFLLPEKRRHELGRVLRVAIGGGTVARPPPPPTAAPPATTRLWRSPPRPWSLPILGNMVQLGLKPNPYECMTDMSKKLGAVYGLRLGGTEALVVNDMASIREVLITKGDHFDGRPNFLRYDALFGGDRDNCE</sequence>
<dbReference type="GO" id="GO:0004508">
    <property type="term" value="F:steroid 17-alpha-monooxygenase activity"/>
    <property type="evidence" value="ECO:0007669"/>
    <property type="project" value="TreeGrafter"/>
</dbReference>
<dbReference type="PANTHER" id="PTHR24289">
    <property type="entry name" value="STEROID 17-ALPHA-HYDROXYLASE/17,20 LYASE"/>
    <property type="match status" value="1"/>
</dbReference>
<dbReference type="InterPro" id="IPR001128">
    <property type="entry name" value="Cyt_P450"/>
</dbReference>
<dbReference type="InterPro" id="IPR002401">
    <property type="entry name" value="Cyt_P450_E_grp-I"/>
</dbReference>
<accession>A0A6A4W1X4</accession>
<dbReference type="InterPro" id="IPR036396">
    <property type="entry name" value="Cyt_P450_sf"/>
</dbReference>
<evidence type="ECO:0000256" key="5">
    <source>
        <dbReference type="ARBA" id="ARBA00023004"/>
    </source>
</evidence>
<reference evidence="8 9" key="1">
    <citation type="submission" date="2019-07" db="EMBL/GenBank/DDBJ databases">
        <title>Draft genome assembly of a fouling barnacle, Amphibalanus amphitrite (Darwin, 1854): The first reference genome for Thecostraca.</title>
        <authorList>
            <person name="Kim W."/>
        </authorList>
    </citation>
    <scope>NUCLEOTIDE SEQUENCE [LARGE SCALE GENOMIC DNA]</scope>
    <source>
        <strain evidence="8">SNU_AA5</strain>
        <tissue evidence="8">Soma without cirri and trophi</tissue>
    </source>
</reference>
<keyword evidence="5" id="KW-0408">Iron</keyword>
<evidence type="ECO:0000256" key="6">
    <source>
        <dbReference type="ARBA" id="ARBA00023033"/>
    </source>
</evidence>
<evidence type="ECO:0000256" key="3">
    <source>
        <dbReference type="ARBA" id="ARBA00022723"/>
    </source>
</evidence>
<keyword evidence="7" id="KW-0472">Membrane</keyword>
<evidence type="ECO:0000313" key="8">
    <source>
        <dbReference type="EMBL" id="KAF0297754.1"/>
    </source>
</evidence>
<dbReference type="OrthoDB" id="1470350at2759"/>
<dbReference type="GO" id="GO:0042446">
    <property type="term" value="P:hormone biosynthetic process"/>
    <property type="evidence" value="ECO:0007669"/>
    <property type="project" value="TreeGrafter"/>
</dbReference>
<keyword evidence="9" id="KW-1185">Reference proteome</keyword>
<evidence type="ECO:0000256" key="1">
    <source>
        <dbReference type="ARBA" id="ARBA00010617"/>
    </source>
</evidence>
<dbReference type="SUPFAM" id="SSF48264">
    <property type="entry name" value="Cytochrome P450"/>
    <property type="match status" value="1"/>
</dbReference>
<name>A0A6A4W1X4_AMPAM</name>
<gene>
    <name evidence="8" type="primary">spo_2</name>
    <name evidence="8" type="ORF">FJT64_004797</name>
</gene>
<dbReference type="GO" id="GO:0042448">
    <property type="term" value="P:progesterone metabolic process"/>
    <property type="evidence" value="ECO:0007669"/>
    <property type="project" value="TreeGrafter"/>
</dbReference>